<dbReference type="SUPFAM" id="SSF52172">
    <property type="entry name" value="CheY-like"/>
    <property type="match status" value="2"/>
</dbReference>
<evidence type="ECO:0000256" key="2">
    <source>
        <dbReference type="PROSITE-ProRule" id="PRU00169"/>
    </source>
</evidence>
<keyword evidence="1 2" id="KW-0597">Phosphoprotein</keyword>
<sequence>MAARVLIVEDNQANMDLMSYLLTAFGHIPLGAGDGLQGVAMARELLPDLIICDIHLPRLDGYGVVAALKADPATAAIPVLAASALPVSDGGAALRAAGFDGHLPKSLEPDTLIPSLETFLPAALRGQAPQTGGRSESATPQATEAPRARLLLLDAAPDDCGLVASILAHYGYAVTVAADAEQADHCARQQFDLILCDADTTQSRHTAFLPLALARHQAAWAGVPLVLITSSRDDPLDGLLPPGVAPALLLAHPLEPQELARALEACLSAALAQLPK</sequence>
<organism evidence="4 5">
    <name type="scientific">Pseudoduganella aquatica</name>
    <dbReference type="NCBI Taxonomy" id="2660641"/>
    <lineage>
        <taxon>Bacteria</taxon>
        <taxon>Pseudomonadati</taxon>
        <taxon>Pseudomonadota</taxon>
        <taxon>Betaproteobacteria</taxon>
        <taxon>Burkholderiales</taxon>
        <taxon>Oxalobacteraceae</taxon>
        <taxon>Telluria group</taxon>
        <taxon>Pseudoduganella</taxon>
    </lineage>
</organism>
<dbReference type="SMART" id="SM00448">
    <property type="entry name" value="REC"/>
    <property type="match status" value="2"/>
</dbReference>
<dbReference type="GO" id="GO:0000160">
    <property type="term" value="P:phosphorelay signal transduction system"/>
    <property type="evidence" value="ECO:0007669"/>
    <property type="project" value="InterPro"/>
</dbReference>
<dbReference type="RefSeq" id="WP_161074638.1">
    <property type="nucleotide sequence ID" value="NZ_CP086370.1"/>
</dbReference>
<feature type="modified residue" description="4-aspartylphosphate" evidence="2">
    <location>
        <position position="53"/>
    </location>
</feature>
<dbReference type="PANTHER" id="PTHR44591:SF23">
    <property type="entry name" value="CHEY SUBFAMILY"/>
    <property type="match status" value="1"/>
</dbReference>
<accession>A0A7X4HFN7</accession>
<dbReference type="Pfam" id="PF00072">
    <property type="entry name" value="Response_reg"/>
    <property type="match status" value="1"/>
</dbReference>
<dbReference type="InterPro" id="IPR050595">
    <property type="entry name" value="Bact_response_regulator"/>
</dbReference>
<protein>
    <submittedName>
        <fullName evidence="4">Response regulator</fullName>
    </submittedName>
</protein>
<dbReference type="Gene3D" id="3.40.50.2300">
    <property type="match status" value="1"/>
</dbReference>
<dbReference type="PROSITE" id="PS50110">
    <property type="entry name" value="RESPONSE_REGULATORY"/>
    <property type="match status" value="2"/>
</dbReference>
<evidence type="ECO:0000259" key="3">
    <source>
        <dbReference type="PROSITE" id="PS50110"/>
    </source>
</evidence>
<comment type="caution">
    <text evidence="4">The sequence shown here is derived from an EMBL/GenBank/DDBJ whole genome shotgun (WGS) entry which is preliminary data.</text>
</comment>
<proteinExistence type="predicted"/>
<name>A0A7X4HFN7_9BURK</name>
<reference evidence="4 5" key="1">
    <citation type="submission" date="2019-12" db="EMBL/GenBank/DDBJ databases">
        <title>Novel species isolated from a subtropical stream in China.</title>
        <authorList>
            <person name="Lu H."/>
        </authorList>
    </citation>
    <scope>NUCLEOTIDE SEQUENCE [LARGE SCALE GENOMIC DNA]</scope>
    <source>
        <strain evidence="4 5">FT127W</strain>
    </source>
</reference>
<gene>
    <name evidence="4" type="ORF">GTP77_23780</name>
</gene>
<feature type="domain" description="Response regulatory" evidence="3">
    <location>
        <begin position="4"/>
        <end position="120"/>
    </location>
</feature>
<dbReference type="EMBL" id="WWCU01000036">
    <property type="protein sequence ID" value="MYN10349.1"/>
    <property type="molecule type" value="Genomic_DNA"/>
</dbReference>
<feature type="domain" description="Response regulatory" evidence="3">
    <location>
        <begin position="149"/>
        <end position="267"/>
    </location>
</feature>
<evidence type="ECO:0000313" key="5">
    <source>
        <dbReference type="Proteomes" id="UP000450676"/>
    </source>
</evidence>
<evidence type="ECO:0000256" key="1">
    <source>
        <dbReference type="ARBA" id="ARBA00022553"/>
    </source>
</evidence>
<keyword evidence="5" id="KW-1185">Reference proteome</keyword>
<dbReference type="InterPro" id="IPR011006">
    <property type="entry name" value="CheY-like_superfamily"/>
</dbReference>
<dbReference type="PANTHER" id="PTHR44591">
    <property type="entry name" value="STRESS RESPONSE REGULATOR PROTEIN 1"/>
    <property type="match status" value="1"/>
</dbReference>
<dbReference type="InterPro" id="IPR001789">
    <property type="entry name" value="Sig_transdc_resp-reg_receiver"/>
</dbReference>
<dbReference type="AlphaFoldDB" id="A0A7X4HFN7"/>
<dbReference type="Proteomes" id="UP000450676">
    <property type="component" value="Unassembled WGS sequence"/>
</dbReference>
<feature type="modified residue" description="4-aspartylphosphate" evidence="2">
    <location>
        <position position="197"/>
    </location>
</feature>
<evidence type="ECO:0000313" key="4">
    <source>
        <dbReference type="EMBL" id="MYN10349.1"/>
    </source>
</evidence>